<dbReference type="InterPro" id="IPR023393">
    <property type="entry name" value="START-like_dom_sf"/>
</dbReference>
<dbReference type="InterPro" id="IPR019587">
    <property type="entry name" value="Polyketide_cyclase/dehydratase"/>
</dbReference>
<gene>
    <name evidence="1" type="ORF">ACFYTF_23570</name>
</gene>
<dbReference type="Gene3D" id="3.30.530.20">
    <property type="match status" value="1"/>
</dbReference>
<sequence>MSAPTVHRIIEAPPEDVYAVLADGWSFVGWVVGASHIRDVDENWPEVGSRIHHSVGLWPLTVDDSTSVTYADRPRRLALHGRLWPFGAADIRFDLRPAGPGETAVSMSEEVVRGPGRYLPRRVQALLLGARNRETLDRLADIAVGRHAAGRA</sequence>
<dbReference type="Proteomes" id="UP001601444">
    <property type="component" value="Unassembled WGS sequence"/>
</dbReference>
<organism evidence="1 2">
    <name type="scientific">Nocardia thailandica</name>
    <dbReference type="NCBI Taxonomy" id="257275"/>
    <lineage>
        <taxon>Bacteria</taxon>
        <taxon>Bacillati</taxon>
        <taxon>Actinomycetota</taxon>
        <taxon>Actinomycetes</taxon>
        <taxon>Mycobacteriales</taxon>
        <taxon>Nocardiaceae</taxon>
        <taxon>Nocardia</taxon>
    </lineage>
</organism>
<comment type="caution">
    <text evidence="1">The sequence shown here is derived from an EMBL/GenBank/DDBJ whole genome shotgun (WGS) entry which is preliminary data.</text>
</comment>
<dbReference type="CDD" id="cd07812">
    <property type="entry name" value="SRPBCC"/>
    <property type="match status" value="1"/>
</dbReference>
<accession>A0ABW6PTR7</accession>
<dbReference type="Pfam" id="PF10604">
    <property type="entry name" value="Polyketide_cyc2"/>
    <property type="match status" value="1"/>
</dbReference>
<dbReference type="EMBL" id="JBIAMX010000016">
    <property type="protein sequence ID" value="MFF0545821.1"/>
    <property type="molecule type" value="Genomic_DNA"/>
</dbReference>
<evidence type="ECO:0000313" key="2">
    <source>
        <dbReference type="Proteomes" id="UP001601444"/>
    </source>
</evidence>
<keyword evidence="2" id="KW-1185">Reference proteome</keyword>
<dbReference type="SUPFAM" id="SSF55961">
    <property type="entry name" value="Bet v1-like"/>
    <property type="match status" value="1"/>
</dbReference>
<proteinExistence type="predicted"/>
<name>A0ABW6PTR7_9NOCA</name>
<evidence type="ECO:0000313" key="1">
    <source>
        <dbReference type="EMBL" id="MFF0545821.1"/>
    </source>
</evidence>
<protein>
    <submittedName>
        <fullName evidence="1">SRPBCC family protein</fullName>
    </submittedName>
</protein>
<reference evidence="1 2" key="1">
    <citation type="submission" date="2024-10" db="EMBL/GenBank/DDBJ databases">
        <title>The Natural Products Discovery Center: Release of the First 8490 Sequenced Strains for Exploring Actinobacteria Biosynthetic Diversity.</title>
        <authorList>
            <person name="Kalkreuter E."/>
            <person name="Kautsar S.A."/>
            <person name="Yang D."/>
            <person name="Bader C.D."/>
            <person name="Teijaro C.N."/>
            <person name="Fluegel L."/>
            <person name="Davis C.M."/>
            <person name="Simpson J.R."/>
            <person name="Lauterbach L."/>
            <person name="Steele A.D."/>
            <person name="Gui C."/>
            <person name="Meng S."/>
            <person name="Li G."/>
            <person name="Viehrig K."/>
            <person name="Ye F."/>
            <person name="Su P."/>
            <person name="Kiefer A.F."/>
            <person name="Nichols A."/>
            <person name="Cepeda A.J."/>
            <person name="Yan W."/>
            <person name="Fan B."/>
            <person name="Jiang Y."/>
            <person name="Adhikari A."/>
            <person name="Zheng C.-J."/>
            <person name="Schuster L."/>
            <person name="Cowan T.M."/>
            <person name="Smanski M.J."/>
            <person name="Chevrette M.G."/>
            <person name="De Carvalho L.P.S."/>
            <person name="Shen B."/>
        </authorList>
    </citation>
    <scope>NUCLEOTIDE SEQUENCE [LARGE SCALE GENOMIC DNA]</scope>
    <source>
        <strain evidence="1 2">NPDC004045</strain>
    </source>
</reference>
<dbReference type="RefSeq" id="WP_043660277.1">
    <property type="nucleotide sequence ID" value="NZ_JBIAMX010000016.1"/>
</dbReference>